<evidence type="ECO:0000259" key="9">
    <source>
        <dbReference type="Pfam" id="PF12371"/>
    </source>
</evidence>
<reference evidence="12 13" key="1">
    <citation type="journal article" date="2021" name="Nat. Commun.">
        <title>Incipient diploidization of the medicinal plant Perilla within 10,000 years.</title>
        <authorList>
            <person name="Zhang Y."/>
            <person name="Shen Q."/>
            <person name="Leng L."/>
            <person name="Zhang D."/>
            <person name="Chen S."/>
            <person name="Shi Y."/>
            <person name="Ning Z."/>
            <person name="Chen S."/>
        </authorList>
    </citation>
    <scope>NUCLEOTIDE SEQUENCE [LARGE SCALE GENOMIC DNA]</scope>
    <source>
        <strain evidence="13">cv. PC099</strain>
    </source>
</reference>
<dbReference type="Pfam" id="PF24474">
    <property type="entry name" value="DUF7579"/>
    <property type="match status" value="1"/>
</dbReference>
<evidence type="ECO:0000256" key="2">
    <source>
        <dbReference type="ARBA" id="ARBA00006682"/>
    </source>
</evidence>
<evidence type="ECO:0000256" key="4">
    <source>
        <dbReference type="ARBA" id="ARBA00022729"/>
    </source>
</evidence>
<comment type="caution">
    <text evidence="12">The sequence shown here is derived from an EMBL/GenBank/DDBJ whole genome shotgun (WGS) entry which is preliminary data.</text>
</comment>
<dbReference type="Pfam" id="PF12371">
    <property type="entry name" value="TMEM131_like_N"/>
    <property type="match status" value="1"/>
</dbReference>
<feature type="transmembrane region" description="Helical" evidence="8">
    <location>
        <begin position="928"/>
        <end position="947"/>
    </location>
</feature>
<dbReference type="InterPro" id="IPR055437">
    <property type="entry name" value="TMEM131L_Ig_5"/>
</dbReference>
<evidence type="ECO:0000259" key="10">
    <source>
        <dbReference type="Pfam" id="PF24474"/>
    </source>
</evidence>
<keyword evidence="6 8" id="KW-0472">Membrane</keyword>
<dbReference type="Pfam" id="PF24501">
    <property type="entry name" value="Ig_TMEM131L_5"/>
    <property type="match status" value="1"/>
</dbReference>
<feature type="compositionally biased region" description="Low complexity" evidence="7">
    <location>
        <begin position="1097"/>
        <end position="1118"/>
    </location>
</feature>
<organism evidence="12 13">
    <name type="scientific">Perilla frutescens var. hirtella</name>
    <name type="common">Perilla citriodora</name>
    <name type="synonym">Perilla setoyensis</name>
    <dbReference type="NCBI Taxonomy" id="608512"/>
    <lineage>
        <taxon>Eukaryota</taxon>
        <taxon>Viridiplantae</taxon>
        <taxon>Streptophyta</taxon>
        <taxon>Embryophyta</taxon>
        <taxon>Tracheophyta</taxon>
        <taxon>Spermatophyta</taxon>
        <taxon>Magnoliopsida</taxon>
        <taxon>eudicotyledons</taxon>
        <taxon>Gunneridae</taxon>
        <taxon>Pentapetalae</taxon>
        <taxon>asterids</taxon>
        <taxon>lamiids</taxon>
        <taxon>Lamiales</taxon>
        <taxon>Lamiaceae</taxon>
        <taxon>Nepetoideae</taxon>
        <taxon>Elsholtzieae</taxon>
        <taxon>Perilla</taxon>
    </lineage>
</organism>
<proteinExistence type="inferred from homology"/>
<accession>A0AAD4J4P7</accession>
<feature type="transmembrane region" description="Helical" evidence="8">
    <location>
        <begin position="893"/>
        <end position="916"/>
    </location>
</feature>
<feature type="compositionally biased region" description="Polar residues" evidence="7">
    <location>
        <begin position="1042"/>
        <end position="1062"/>
    </location>
</feature>
<feature type="region of interest" description="Disordered" evidence="7">
    <location>
        <begin position="1017"/>
        <end position="1124"/>
    </location>
</feature>
<feature type="compositionally biased region" description="Basic residues" evidence="7">
    <location>
        <begin position="1076"/>
        <end position="1086"/>
    </location>
</feature>
<feature type="domain" description="DUF7579" evidence="10">
    <location>
        <begin position="479"/>
        <end position="585"/>
    </location>
</feature>
<protein>
    <recommendedName>
        <fullName evidence="14">Transmembrane protein 131-like N-terminal domain-containing protein</fullName>
    </recommendedName>
</protein>
<evidence type="ECO:0000256" key="7">
    <source>
        <dbReference type="SAM" id="MobiDB-lite"/>
    </source>
</evidence>
<sequence length="1312" mass="145208">MIEAHRQQLSSMFYLRGFFCCAKDLYFLVFLLCATSVLVSCDTCSLNEAEGRLEIDRCKPYIGNSHANSPGMLDGDVSSLASRHTVEQRSLENICPDPNSFCFISTLAGLSVNEVGTESEAIEAYEVQSEGFPSGLKQERSNLSWPTKHSIFRTFAGRVILCSANQTDDFHGSSSIDSTNNGKTVNVSSCMSTLFDHGTHRSKSGENAETVNSGILDGVSRPPVEIKPFLLDWGQKHLYYPSIAFLTVKNVHSDSVLTIHHPYSSNSQFYPCNFSEILLAPGQMESICFTFFPRKLGLSSAQIVLQTSFGGFVIQAKGFAVDSPYFIKPLDGFNISSSGRWRKNLSLFNPFNEALYVEEITAWISISSGNTSRLSKAICSVRSMEDSGEEGMLSAKEWLNVGSDEGCLPEIAIRPHRNWEVTSQRTEAIMELDISDHFEGKIVGAFCLQLVRSSVNEIETVVVPLEAELRLSSDFDTDYISVSLEALVPPDTSLPVVALSLRNDGPYVLSVVKVREIGDSSLNFHVKFVEGLVLFPRSVTQVAIISYLGIQEVGMNCKLLVQINDTRSSQIEISCMDVIGGFAGHKLDSTIRYSQEINNVNYVKGRESSFDRNTHPPTDVKAVDRREADELVLKNWKSQARASFMSVLDNDEVLFPMVEVGDHYSEWIAVKNPSNRPILVQFILNSGEIIDNCRTSEMHLQPSSSSILTGNKSIAPTKYGFSIAKDGLTEALIHPYGSASFGPILFQPSVRCEWRSSALIRNNLSGVEWLSLRGFGGSISLVLLEGSDSVRSLDFKMNFPSQLNFSSPETLHSIEGKKPLCSHPLIKEVYAKNMGDFPLEVLRIEVSGSDCDLDGFFVHNCKGFTLPPGEAVMLQISYQSDFSTATIQRDLELSLATGMLVIPMRASLPMLLLNFCKRSTFWMRLKKVMVLIFFAASLLFFLVPLLFTRSTAFTYHDFKSGKNSSAVSGAVNYLSMRLKRRTSTVVPPKMNGFERSIVGEETLLLGSSGGCPDGCASRKGHVDASKHQKHKNSSIDDLPETGVTSSELSNFSPVENSNMQAESDSRILSVRIGKEKGRRRRKKKTSGMRVPGLFEVSSSQSSNSTPTSPLSPSSSLTPKRSWLVPPDMEQPVEVRNPFSEASDQQHVKRECSEPPKINLLKNEGFPKHASNWCYSAEERPNLSRKLAGRAVLLPSATFPSARRTTPPWTCHSPFLASTSTISPQARAPGTKLHNQKISEPGVTMDVEEKFTYDIWGDHIFRLPVAYQSNQASNVPFRPLENNSESFFVRDPQTLMTNSLPIPVSSNLEENNK</sequence>
<evidence type="ECO:0000313" key="13">
    <source>
        <dbReference type="Proteomes" id="UP001190926"/>
    </source>
</evidence>
<keyword evidence="3 8" id="KW-0812">Transmembrane</keyword>
<comment type="subcellular location">
    <subcellularLocation>
        <location evidence="1">Membrane</location>
        <topology evidence="1">Single-pass type I membrane protein</topology>
    </subcellularLocation>
</comment>
<evidence type="ECO:0008006" key="14">
    <source>
        <dbReference type="Google" id="ProtNLM"/>
    </source>
</evidence>
<keyword evidence="4" id="KW-0732">Signal</keyword>
<evidence type="ECO:0000313" key="12">
    <source>
        <dbReference type="EMBL" id="KAH6826821.1"/>
    </source>
</evidence>
<dbReference type="Proteomes" id="UP001190926">
    <property type="component" value="Unassembled WGS sequence"/>
</dbReference>
<name>A0AAD4J4P7_PERFH</name>
<keyword evidence="5 8" id="KW-1133">Transmembrane helix</keyword>
<dbReference type="PANTHER" id="PTHR22050">
    <property type="entry name" value="RW1 PROTEIN HOMOLOG"/>
    <property type="match status" value="1"/>
</dbReference>
<keyword evidence="13" id="KW-1185">Reference proteome</keyword>
<evidence type="ECO:0000256" key="1">
    <source>
        <dbReference type="ARBA" id="ARBA00004479"/>
    </source>
</evidence>
<gene>
    <name evidence="12" type="ORF">C2S53_011052</name>
</gene>
<evidence type="ECO:0000256" key="3">
    <source>
        <dbReference type="ARBA" id="ARBA00022692"/>
    </source>
</evidence>
<feature type="domain" description="TMEM131L fifth Ig-like" evidence="11">
    <location>
        <begin position="833"/>
        <end position="898"/>
    </location>
</feature>
<dbReference type="InterPro" id="IPR039877">
    <property type="entry name" value="TMEM131-like"/>
</dbReference>
<evidence type="ECO:0000259" key="11">
    <source>
        <dbReference type="Pfam" id="PF24501"/>
    </source>
</evidence>
<evidence type="ECO:0000256" key="8">
    <source>
        <dbReference type="SAM" id="Phobius"/>
    </source>
</evidence>
<evidence type="ECO:0000256" key="5">
    <source>
        <dbReference type="ARBA" id="ARBA00022989"/>
    </source>
</evidence>
<comment type="similarity">
    <text evidence="2">Belongs to the TMEM131 family.</text>
</comment>
<feature type="domain" description="Transmembrane protein 131-like N-terminal" evidence="9">
    <location>
        <begin position="224"/>
        <end position="307"/>
    </location>
</feature>
<evidence type="ECO:0000256" key="6">
    <source>
        <dbReference type="ARBA" id="ARBA00023136"/>
    </source>
</evidence>
<dbReference type="EMBL" id="SDAM02000159">
    <property type="protein sequence ID" value="KAH6826821.1"/>
    <property type="molecule type" value="Genomic_DNA"/>
</dbReference>
<dbReference type="PANTHER" id="PTHR22050:SF0">
    <property type="entry name" value="TRANSMEMBRANE PROTEIN 131 HOMOLOG"/>
    <property type="match status" value="1"/>
</dbReference>
<dbReference type="InterPro" id="IPR022113">
    <property type="entry name" value="TMEM131L_N"/>
</dbReference>
<dbReference type="InterPro" id="IPR056001">
    <property type="entry name" value="DUF7579"/>
</dbReference>
<dbReference type="GO" id="GO:0016020">
    <property type="term" value="C:membrane"/>
    <property type="evidence" value="ECO:0007669"/>
    <property type="project" value="UniProtKB-SubCell"/>
</dbReference>